<dbReference type="Proteomes" id="UP000244081">
    <property type="component" value="Unassembled WGS sequence"/>
</dbReference>
<organism evidence="2 3">
    <name type="scientific">Breoghania corrubedonensis</name>
    <dbReference type="NCBI Taxonomy" id="665038"/>
    <lineage>
        <taxon>Bacteria</taxon>
        <taxon>Pseudomonadati</taxon>
        <taxon>Pseudomonadota</taxon>
        <taxon>Alphaproteobacteria</taxon>
        <taxon>Hyphomicrobiales</taxon>
        <taxon>Stappiaceae</taxon>
        <taxon>Breoghania</taxon>
    </lineage>
</organism>
<sequence length="64" mass="7133">MALADDETPRIATALHTLGQDLDVLSVEELQERITLLRAEITRLETELEHKSATRSAADALFSR</sequence>
<evidence type="ECO:0000256" key="1">
    <source>
        <dbReference type="SAM" id="Coils"/>
    </source>
</evidence>
<keyword evidence="1" id="KW-0175">Coiled coil</keyword>
<name>A0A2T5V7D2_9HYPH</name>
<dbReference type="RefSeq" id="WP_107990609.1">
    <property type="nucleotide sequence ID" value="NZ_QAYG01000006.1"/>
</dbReference>
<protein>
    <submittedName>
        <fullName evidence="2">Uncharacterized small protein (DUF1192 family)</fullName>
    </submittedName>
</protein>
<reference evidence="2 3" key="1">
    <citation type="submission" date="2018-04" db="EMBL/GenBank/DDBJ databases">
        <title>Genomic Encyclopedia of Archaeal and Bacterial Type Strains, Phase II (KMG-II): from individual species to whole genera.</title>
        <authorList>
            <person name="Goeker M."/>
        </authorList>
    </citation>
    <scope>NUCLEOTIDE SEQUENCE [LARGE SCALE GENOMIC DNA]</scope>
    <source>
        <strain evidence="2 3">DSM 23382</strain>
    </source>
</reference>
<gene>
    <name evidence="2" type="ORF">C8N35_10627</name>
</gene>
<accession>A0A2T5V7D2</accession>
<dbReference type="InterPro" id="IPR009579">
    <property type="entry name" value="DUF1192"/>
</dbReference>
<proteinExistence type="predicted"/>
<evidence type="ECO:0000313" key="2">
    <source>
        <dbReference type="EMBL" id="PTW59646.1"/>
    </source>
</evidence>
<feature type="coiled-coil region" evidence="1">
    <location>
        <begin position="27"/>
        <end position="54"/>
    </location>
</feature>
<dbReference type="AlphaFoldDB" id="A0A2T5V7D2"/>
<dbReference type="OrthoDB" id="7872350at2"/>
<comment type="caution">
    <text evidence="2">The sequence shown here is derived from an EMBL/GenBank/DDBJ whole genome shotgun (WGS) entry which is preliminary data.</text>
</comment>
<dbReference type="Pfam" id="PF06698">
    <property type="entry name" value="DUF1192"/>
    <property type="match status" value="1"/>
</dbReference>
<dbReference type="EMBL" id="QAYG01000006">
    <property type="protein sequence ID" value="PTW59646.1"/>
    <property type="molecule type" value="Genomic_DNA"/>
</dbReference>
<evidence type="ECO:0000313" key="3">
    <source>
        <dbReference type="Proteomes" id="UP000244081"/>
    </source>
</evidence>
<keyword evidence="3" id="KW-1185">Reference proteome</keyword>